<keyword evidence="1" id="KW-0812">Transmembrane</keyword>
<feature type="transmembrane region" description="Helical" evidence="1">
    <location>
        <begin position="64"/>
        <end position="81"/>
    </location>
</feature>
<protein>
    <submittedName>
        <fullName evidence="2">Uncharacterized protein</fullName>
    </submittedName>
</protein>
<gene>
    <name evidence="2" type="ORF">NXS11_03940</name>
</gene>
<keyword evidence="1" id="KW-0472">Membrane</keyword>
<dbReference type="EMBL" id="JANUXY010000003">
    <property type="protein sequence ID" value="MCS4486042.1"/>
    <property type="molecule type" value="Genomic_DNA"/>
</dbReference>
<reference evidence="2 3" key="1">
    <citation type="journal article" date="2023" name="Int. J. Syst. Evol. Microbiol.">
        <title>Streptococcus sciuri sp. nov., Staphylococcus marylandisciuri sp. nov. and Staphylococcus americanisciuri sp. nov., isolated from faeces of eastern grey squirrel (Sciurus carolinensis).</title>
        <authorList>
            <person name="Volokhov D.V."/>
            <person name="Zagorodnyaya T.A."/>
            <person name="Furtak V.A."/>
            <person name="Nattanmai G."/>
            <person name="Randall L."/>
            <person name="Jose S."/>
            <person name="Gao Y."/>
            <person name="Eisenberg T."/>
            <person name="Delmonte P."/>
            <person name="Blom J."/>
            <person name="Mitchell K.K."/>
        </authorList>
    </citation>
    <scope>NUCLEOTIDE SEQUENCE [LARGE SCALE GENOMIC DNA]</scope>
    <source>
        <strain evidence="2 3">GRT3</strain>
    </source>
</reference>
<comment type="caution">
    <text evidence="2">The sequence shown here is derived from an EMBL/GenBank/DDBJ whole genome shotgun (WGS) entry which is preliminary data.</text>
</comment>
<evidence type="ECO:0000313" key="3">
    <source>
        <dbReference type="Proteomes" id="UP001205609"/>
    </source>
</evidence>
<keyword evidence="1" id="KW-1133">Transmembrane helix</keyword>
<feature type="transmembrane region" description="Helical" evidence="1">
    <location>
        <begin position="7"/>
        <end position="26"/>
    </location>
</feature>
<dbReference type="Proteomes" id="UP001205609">
    <property type="component" value="Unassembled WGS sequence"/>
</dbReference>
<sequence length="83" mass="9587">MHQEHKILLLAVISNVILLAGIVLFIFVGPIWALGCFLLTLTITIVLFNMLFKGRPKLRRTANIIYAIVILFVAFMIWHYFNQ</sequence>
<dbReference type="RefSeq" id="WP_259199138.1">
    <property type="nucleotide sequence ID" value="NZ_JANUXY010000003.1"/>
</dbReference>
<evidence type="ECO:0000313" key="2">
    <source>
        <dbReference type="EMBL" id="MCS4486042.1"/>
    </source>
</evidence>
<organism evidence="2 3">
    <name type="scientific">Staphylococcus americanisciuri</name>
    <dbReference type="NCBI Taxonomy" id="2973940"/>
    <lineage>
        <taxon>Bacteria</taxon>
        <taxon>Bacillati</taxon>
        <taxon>Bacillota</taxon>
        <taxon>Bacilli</taxon>
        <taxon>Bacillales</taxon>
        <taxon>Staphylococcaceae</taxon>
        <taxon>Staphylococcus</taxon>
    </lineage>
</organism>
<proteinExistence type="predicted"/>
<evidence type="ECO:0000256" key="1">
    <source>
        <dbReference type="SAM" id="Phobius"/>
    </source>
</evidence>
<feature type="transmembrane region" description="Helical" evidence="1">
    <location>
        <begin position="32"/>
        <end position="52"/>
    </location>
</feature>
<keyword evidence="3" id="KW-1185">Reference proteome</keyword>
<name>A0ABT2F2I2_9STAP</name>
<accession>A0ABT2F2I2</accession>